<proteinExistence type="predicted"/>
<evidence type="ECO:0008006" key="3">
    <source>
        <dbReference type="Google" id="ProtNLM"/>
    </source>
</evidence>
<comment type="caution">
    <text evidence="1">The sequence shown here is derived from an EMBL/GenBank/DDBJ whole genome shotgun (WGS) entry which is preliminary data.</text>
</comment>
<accession>A0ABR8RLM7</accession>
<organism evidence="1 2">
    <name type="scientific">Psychrobacter communis</name>
    <dbReference type="NCBI Taxonomy" id="2762238"/>
    <lineage>
        <taxon>Bacteria</taxon>
        <taxon>Pseudomonadati</taxon>
        <taxon>Pseudomonadota</taxon>
        <taxon>Gammaproteobacteria</taxon>
        <taxon>Moraxellales</taxon>
        <taxon>Moraxellaceae</taxon>
        <taxon>Psychrobacter</taxon>
    </lineage>
</organism>
<evidence type="ECO:0000313" key="2">
    <source>
        <dbReference type="Proteomes" id="UP000606724"/>
    </source>
</evidence>
<sequence length="61" mass="6960">MTIEKAKQALKDLKSFANNNPQEFDNIIKELGKNGYVTNIDTYFEYSKLTVKDCCGDKYGC</sequence>
<gene>
    <name evidence="1" type="ORF">H9653_11880</name>
</gene>
<dbReference type="EMBL" id="JACSQR010000054">
    <property type="protein sequence ID" value="MBD7948701.1"/>
    <property type="molecule type" value="Genomic_DNA"/>
</dbReference>
<dbReference type="RefSeq" id="WP_191692525.1">
    <property type="nucleotide sequence ID" value="NZ_JACSQR010000054.1"/>
</dbReference>
<dbReference type="Proteomes" id="UP000606724">
    <property type="component" value="Unassembled WGS sequence"/>
</dbReference>
<keyword evidence="2" id="KW-1185">Reference proteome</keyword>
<protein>
    <recommendedName>
        <fullName evidence="3">Nif11 domain-containing protein</fullName>
    </recommendedName>
</protein>
<name>A0ABR8RLM7_9GAMM</name>
<reference evidence="1 2" key="1">
    <citation type="submission" date="2020-08" db="EMBL/GenBank/DDBJ databases">
        <title>A Genomic Blueprint of the Chicken Gut Microbiome.</title>
        <authorList>
            <person name="Gilroy R."/>
            <person name="Ravi A."/>
            <person name="Getino M."/>
            <person name="Pursley I."/>
            <person name="Horton D.L."/>
            <person name="Alikhan N.-F."/>
            <person name="Baker D."/>
            <person name="Gharbi K."/>
            <person name="Hall N."/>
            <person name="Watson M."/>
            <person name="Adriaenssens E.M."/>
            <person name="Foster-Nyarko E."/>
            <person name="Jarju S."/>
            <person name="Secka A."/>
            <person name="Antonio M."/>
            <person name="Oren A."/>
            <person name="Chaudhuri R."/>
            <person name="La Ragione R.M."/>
            <person name="Hildebrand F."/>
            <person name="Pallen M.J."/>
        </authorList>
    </citation>
    <scope>NUCLEOTIDE SEQUENCE [LARGE SCALE GENOMIC DNA]</scope>
    <source>
        <strain evidence="1 2">Sa4CVA2</strain>
    </source>
</reference>
<evidence type="ECO:0000313" key="1">
    <source>
        <dbReference type="EMBL" id="MBD7948701.1"/>
    </source>
</evidence>